<dbReference type="InterPro" id="IPR045851">
    <property type="entry name" value="AMP-bd_C_sf"/>
</dbReference>
<evidence type="ECO:0000259" key="4">
    <source>
        <dbReference type="Pfam" id="PF13193"/>
    </source>
</evidence>
<dbReference type="InterPro" id="IPR000873">
    <property type="entry name" value="AMP-dep_synth/lig_dom"/>
</dbReference>
<evidence type="ECO:0000313" key="6">
    <source>
        <dbReference type="Proteomes" id="UP000425817"/>
    </source>
</evidence>
<dbReference type="Gene3D" id="3.40.50.12780">
    <property type="entry name" value="N-terminal domain of ligase-like"/>
    <property type="match status" value="1"/>
</dbReference>
<dbReference type="OrthoDB" id="9766486at2"/>
<protein>
    <submittedName>
        <fullName evidence="5">AMP-binding protein</fullName>
    </submittedName>
</protein>
<dbReference type="SUPFAM" id="SSF56801">
    <property type="entry name" value="Acetyl-CoA synthetase-like"/>
    <property type="match status" value="1"/>
</dbReference>
<dbReference type="EMBL" id="CP046622">
    <property type="protein sequence ID" value="QGW82562.1"/>
    <property type="molecule type" value="Genomic_DNA"/>
</dbReference>
<dbReference type="Pfam" id="PF00501">
    <property type="entry name" value="AMP-binding"/>
    <property type="match status" value="1"/>
</dbReference>
<sequence>MYLTQGLHRAVQRHPHKTALRHVTEDSERSLDFAELLDTVARHAAAMQARGIQPGDRVALLAPNSDRLIVALWACWWLGAVACPLNTRWSVPELRFALADAGALLLVSDEALSETAAPLGDLAPVISFSALAEEAAGCAPLPDSRTAGDALCTLLYTGGTTGRSKGVMLSHANFWTASMTRAAELPNAPDSVSLLVAPLFHVAGMGRLVGQSMVGGTCLTMPSFRPEPVLAAIERHGITDTVMVPSMLQSVLDWPRFDPARAQSLNRIAFGAAPMPPDLLDRALLAWPEAEFFQAYGLTETAGAVCINPPQNHHGEARLADRWRSVGRSGLGAEIRIVDESGAELPRGSVGEIVVRGPMVTRGYWNLPETTQQAFREGWFRTGDAARMDEDGYIFIADRLKDMIISGGENVYSGEVEAALRSHPAVSDAAVIGVPDTRWGEAVHAVVVVRQGHPAAEAASDAIAAELIAELTAWCRRELAGYKCPRSIAFARELPISAAGKVLKTALRAAYVR</sequence>
<dbReference type="RefSeq" id="WP_157613900.1">
    <property type="nucleotide sequence ID" value="NZ_CP046622.1"/>
</dbReference>
<keyword evidence="2" id="KW-0436">Ligase</keyword>
<dbReference type="Proteomes" id="UP000425817">
    <property type="component" value="Chromosome"/>
</dbReference>
<dbReference type="AlphaFoldDB" id="A0A6I6H6M8"/>
<comment type="similarity">
    <text evidence="1">Belongs to the ATP-dependent AMP-binding enzyme family.</text>
</comment>
<dbReference type="PANTHER" id="PTHR43767:SF1">
    <property type="entry name" value="NONRIBOSOMAL PEPTIDE SYNTHASE PES1 (EUROFUNG)-RELATED"/>
    <property type="match status" value="1"/>
</dbReference>
<feature type="domain" description="AMP-dependent synthetase/ligase" evidence="3">
    <location>
        <begin position="8"/>
        <end position="365"/>
    </location>
</feature>
<dbReference type="InterPro" id="IPR025110">
    <property type="entry name" value="AMP-bd_C"/>
</dbReference>
<evidence type="ECO:0000256" key="1">
    <source>
        <dbReference type="ARBA" id="ARBA00006432"/>
    </source>
</evidence>
<dbReference type="InterPro" id="IPR042099">
    <property type="entry name" value="ANL_N_sf"/>
</dbReference>
<evidence type="ECO:0000256" key="2">
    <source>
        <dbReference type="ARBA" id="ARBA00022598"/>
    </source>
</evidence>
<evidence type="ECO:0000259" key="3">
    <source>
        <dbReference type="Pfam" id="PF00501"/>
    </source>
</evidence>
<dbReference type="Pfam" id="PF13193">
    <property type="entry name" value="AMP-binding_C"/>
    <property type="match status" value="1"/>
</dbReference>
<name>A0A6I6H6M8_VARPD</name>
<dbReference type="GO" id="GO:0016878">
    <property type="term" value="F:acid-thiol ligase activity"/>
    <property type="evidence" value="ECO:0007669"/>
    <property type="project" value="UniProtKB-ARBA"/>
</dbReference>
<dbReference type="FunFam" id="3.30.300.30:FF:000008">
    <property type="entry name" value="2,3-dihydroxybenzoate-AMP ligase"/>
    <property type="match status" value="1"/>
</dbReference>
<dbReference type="InterPro" id="IPR020845">
    <property type="entry name" value="AMP-binding_CS"/>
</dbReference>
<reference evidence="5 6" key="1">
    <citation type="submission" date="2019-12" db="EMBL/GenBank/DDBJ databases">
        <title>Hybrid Genome Assemblies of two High G+C Isolates from Undergraduate Microbiology Courses.</title>
        <authorList>
            <person name="Ne Ville C.J."/>
            <person name="Enright D."/>
            <person name="Hernandez I."/>
            <person name="Dodsworth J."/>
            <person name="Orwin P.M."/>
        </authorList>
    </citation>
    <scope>NUCLEOTIDE SEQUENCE [LARGE SCALE GENOMIC DNA]</scope>
    <source>
        <strain evidence="5 6">CSUSB</strain>
    </source>
</reference>
<dbReference type="PANTHER" id="PTHR43767">
    <property type="entry name" value="LONG-CHAIN-FATTY-ACID--COA LIGASE"/>
    <property type="match status" value="1"/>
</dbReference>
<gene>
    <name evidence="5" type="ORF">GOQ09_13685</name>
</gene>
<dbReference type="InterPro" id="IPR050237">
    <property type="entry name" value="ATP-dep_AMP-bd_enzyme"/>
</dbReference>
<organism evidence="5 6">
    <name type="scientific">Variovorax paradoxus</name>
    <dbReference type="NCBI Taxonomy" id="34073"/>
    <lineage>
        <taxon>Bacteria</taxon>
        <taxon>Pseudomonadati</taxon>
        <taxon>Pseudomonadota</taxon>
        <taxon>Betaproteobacteria</taxon>
        <taxon>Burkholderiales</taxon>
        <taxon>Comamonadaceae</taxon>
        <taxon>Variovorax</taxon>
    </lineage>
</organism>
<accession>A0A6I6H6M8</accession>
<dbReference type="Gene3D" id="3.30.300.30">
    <property type="match status" value="1"/>
</dbReference>
<proteinExistence type="inferred from homology"/>
<feature type="domain" description="AMP-binding enzyme C-terminal" evidence="4">
    <location>
        <begin position="415"/>
        <end position="501"/>
    </location>
</feature>
<dbReference type="PROSITE" id="PS00455">
    <property type="entry name" value="AMP_BINDING"/>
    <property type="match status" value="1"/>
</dbReference>
<evidence type="ECO:0000313" key="5">
    <source>
        <dbReference type="EMBL" id="QGW82562.1"/>
    </source>
</evidence>